<dbReference type="STRING" id="394096.DB31_6953"/>
<protein>
    <submittedName>
        <fullName evidence="4">Methyltransferase</fullName>
    </submittedName>
</protein>
<dbReference type="RefSeq" id="WP_044187753.1">
    <property type="nucleotide sequence ID" value="NZ_JMCB01000005.1"/>
</dbReference>
<comment type="caution">
    <text evidence="4">The sequence shown here is derived from an EMBL/GenBank/DDBJ whole genome shotgun (WGS) entry which is preliminary data.</text>
</comment>
<dbReference type="PANTHER" id="PTHR43861">
    <property type="entry name" value="TRANS-ACONITATE 2-METHYLTRANSFERASE-RELATED"/>
    <property type="match status" value="1"/>
</dbReference>
<dbReference type="Pfam" id="PF13649">
    <property type="entry name" value="Methyltransf_25"/>
    <property type="match status" value="1"/>
</dbReference>
<keyword evidence="2 4" id="KW-0808">Transferase</keyword>
<dbReference type="GO" id="GO:0032259">
    <property type="term" value="P:methylation"/>
    <property type="evidence" value="ECO:0007669"/>
    <property type="project" value="UniProtKB-KW"/>
</dbReference>
<dbReference type="SUPFAM" id="SSF53335">
    <property type="entry name" value="S-adenosyl-L-methionine-dependent methyltransferases"/>
    <property type="match status" value="1"/>
</dbReference>
<dbReference type="Gene3D" id="3.40.50.150">
    <property type="entry name" value="Vaccinia Virus protein VP39"/>
    <property type="match status" value="1"/>
</dbReference>
<reference evidence="4 5" key="1">
    <citation type="submission" date="2014-04" db="EMBL/GenBank/DDBJ databases">
        <title>Genome assembly of Hyalangium minutum DSM 14724.</title>
        <authorList>
            <person name="Sharma G."/>
            <person name="Subramanian S."/>
        </authorList>
    </citation>
    <scope>NUCLEOTIDE SEQUENCE [LARGE SCALE GENOMIC DNA]</scope>
    <source>
        <strain evidence="4 5">DSM 14724</strain>
    </source>
</reference>
<sequence length="258" mass="28409">MDPTGFYDGLAERYHLIFMDWAASRERQGAILDGLIRAALGDGQKEVMDASCGIGTQALGLAARGHRVFASDISPVSIARAEQEATAAGLKLTGFAVADMRTLSEQIHQRFDVVLSCDNALPHLLEDTELAAAAHHLHTVLNPGGLLIATIRDYDAVESKPGASVPTEMRVLGEGESRRITFQVWTWAADGRSYEVELFILQPQGEGWSTTSVRTRYRALKREELSRALTAAGFREVRWHMPQESGFYQPLVTARRVS</sequence>
<dbReference type="InterPro" id="IPR029063">
    <property type="entry name" value="SAM-dependent_MTases_sf"/>
</dbReference>
<proteinExistence type="predicted"/>
<evidence type="ECO:0000256" key="1">
    <source>
        <dbReference type="ARBA" id="ARBA00022603"/>
    </source>
</evidence>
<dbReference type="InterPro" id="IPR041698">
    <property type="entry name" value="Methyltransf_25"/>
</dbReference>
<keyword evidence="5" id="KW-1185">Reference proteome</keyword>
<dbReference type="PANTHER" id="PTHR43861:SF1">
    <property type="entry name" value="TRANS-ACONITATE 2-METHYLTRANSFERASE"/>
    <property type="match status" value="1"/>
</dbReference>
<gene>
    <name evidence="4" type="ORF">DB31_6953</name>
</gene>
<dbReference type="OrthoDB" id="3818852at2"/>
<dbReference type="Proteomes" id="UP000028725">
    <property type="component" value="Unassembled WGS sequence"/>
</dbReference>
<evidence type="ECO:0000256" key="2">
    <source>
        <dbReference type="ARBA" id="ARBA00022679"/>
    </source>
</evidence>
<dbReference type="AlphaFoldDB" id="A0A085WMY8"/>
<accession>A0A085WMY8</accession>
<name>A0A085WMY8_9BACT</name>
<dbReference type="CDD" id="cd02440">
    <property type="entry name" value="AdoMet_MTases"/>
    <property type="match status" value="1"/>
</dbReference>
<organism evidence="4 5">
    <name type="scientific">Hyalangium minutum</name>
    <dbReference type="NCBI Taxonomy" id="394096"/>
    <lineage>
        <taxon>Bacteria</taxon>
        <taxon>Pseudomonadati</taxon>
        <taxon>Myxococcota</taxon>
        <taxon>Myxococcia</taxon>
        <taxon>Myxococcales</taxon>
        <taxon>Cystobacterineae</taxon>
        <taxon>Archangiaceae</taxon>
        <taxon>Hyalangium</taxon>
    </lineage>
</organism>
<evidence type="ECO:0000313" key="5">
    <source>
        <dbReference type="Proteomes" id="UP000028725"/>
    </source>
</evidence>
<evidence type="ECO:0000259" key="3">
    <source>
        <dbReference type="Pfam" id="PF13649"/>
    </source>
</evidence>
<dbReference type="GO" id="GO:0008168">
    <property type="term" value="F:methyltransferase activity"/>
    <property type="evidence" value="ECO:0007669"/>
    <property type="project" value="UniProtKB-KW"/>
</dbReference>
<dbReference type="EMBL" id="JMCB01000005">
    <property type="protein sequence ID" value="KFE69051.1"/>
    <property type="molecule type" value="Genomic_DNA"/>
</dbReference>
<feature type="domain" description="Methyltransferase" evidence="3">
    <location>
        <begin position="47"/>
        <end position="145"/>
    </location>
</feature>
<evidence type="ECO:0000313" key="4">
    <source>
        <dbReference type="EMBL" id="KFE69051.1"/>
    </source>
</evidence>
<keyword evidence="1 4" id="KW-0489">Methyltransferase</keyword>